<protein>
    <recommendedName>
        <fullName evidence="3">BESS domain-containing protein</fullName>
    </recommendedName>
</protein>
<organism evidence="4 5">
    <name type="scientific">Ameca splendens</name>
    <dbReference type="NCBI Taxonomy" id="208324"/>
    <lineage>
        <taxon>Eukaryota</taxon>
        <taxon>Metazoa</taxon>
        <taxon>Chordata</taxon>
        <taxon>Craniata</taxon>
        <taxon>Vertebrata</taxon>
        <taxon>Euteleostomi</taxon>
        <taxon>Actinopterygii</taxon>
        <taxon>Neopterygii</taxon>
        <taxon>Teleostei</taxon>
        <taxon>Neoteleostei</taxon>
        <taxon>Acanthomorphata</taxon>
        <taxon>Ovalentaria</taxon>
        <taxon>Atherinomorphae</taxon>
        <taxon>Cyprinodontiformes</taxon>
        <taxon>Goodeidae</taxon>
        <taxon>Ameca</taxon>
    </lineage>
</organism>
<evidence type="ECO:0000313" key="5">
    <source>
        <dbReference type="Proteomes" id="UP001469553"/>
    </source>
</evidence>
<feature type="compositionally biased region" description="Low complexity" evidence="2">
    <location>
        <begin position="144"/>
        <end position="168"/>
    </location>
</feature>
<feature type="domain" description="BESS" evidence="3">
    <location>
        <begin position="205"/>
        <end position="244"/>
    </location>
</feature>
<accession>A0ABV1A3B8</accession>
<evidence type="ECO:0000259" key="3">
    <source>
        <dbReference type="PROSITE" id="PS51031"/>
    </source>
</evidence>
<feature type="compositionally biased region" description="Acidic residues" evidence="2">
    <location>
        <begin position="123"/>
        <end position="139"/>
    </location>
</feature>
<keyword evidence="5" id="KW-1185">Reference proteome</keyword>
<gene>
    <name evidence="4" type="ORF">AMECASPLE_037561</name>
</gene>
<dbReference type="Pfam" id="PF10545">
    <property type="entry name" value="MADF_DNA_bdg"/>
    <property type="match status" value="1"/>
</dbReference>
<name>A0ABV1A3B8_9TELE</name>
<sequence length="254" mass="28563">MATADRLQPHFTPPPKKIEGKPACRQLPLSGIHKYSCDFISQKIPIFSEDVCRKKWKGLRDMYLKERRKELEKRRSGAAAGAAKKWRFSAVLPFLDPFVAPRPTTSNMGQVEEMAEDLPAPSPEEDTSETEDTNGDDTEERSIPSEAPAASSVSDSAPSSSAAAQPPVGRRRRRVRPLEEPSEVERELLEALQNRPTSPPPPWVYSSMEHFFLGLAPSLERLPLDKQELIKLKLMQMIFEHSTVLLNLDHVDPE</sequence>
<dbReference type="EMBL" id="JAHRIP010081653">
    <property type="protein sequence ID" value="MEQ2313043.1"/>
    <property type="molecule type" value="Genomic_DNA"/>
</dbReference>
<proteinExistence type="predicted"/>
<evidence type="ECO:0000313" key="4">
    <source>
        <dbReference type="EMBL" id="MEQ2313043.1"/>
    </source>
</evidence>
<evidence type="ECO:0000256" key="1">
    <source>
        <dbReference type="PROSITE-ProRule" id="PRU00371"/>
    </source>
</evidence>
<dbReference type="Pfam" id="PF02944">
    <property type="entry name" value="BESS"/>
    <property type="match status" value="1"/>
</dbReference>
<dbReference type="InterPro" id="IPR006578">
    <property type="entry name" value="MADF-dom"/>
</dbReference>
<dbReference type="PANTHER" id="PTHR12243:SF67">
    <property type="entry name" value="COREPRESSOR OF PANGOLIN, ISOFORM A-RELATED"/>
    <property type="match status" value="1"/>
</dbReference>
<dbReference type="InterPro" id="IPR039353">
    <property type="entry name" value="TF_Adf1"/>
</dbReference>
<dbReference type="PANTHER" id="PTHR12243">
    <property type="entry name" value="MADF DOMAIN TRANSCRIPTION FACTOR"/>
    <property type="match status" value="1"/>
</dbReference>
<reference evidence="4 5" key="1">
    <citation type="submission" date="2021-06" db="EMBL/GenBank/DDBJ databases">
        <authorList>
            <person name="Palmer J.M."/>
        </authorList>
    </citation>
    <scope>NUCLEOTIDE SEQUENCE [LARGE SCALE GENOMIC DNA]</scope>
    <source>
        <strain evidence="4 5">AS_MEX2019</strain>
        <tissue evidence="4">Muscle</tissue>
    </source>
</reference>
<evidence type="ECO:0000256" key="2">
    <source>
        <dbReference type="SAM" id="MobiDB-lite"/>
    </source>
</evidence>
<dbReference type="InterPro" id="IPR004210">
    <property type="entry name" value="BESS_motif"/>
</dbReference>
<feature type="region of interest" description="Disordered" evidence="2">
    <location>
        <begin position="1"/>
        <end position="22"/>
    </location>
</feature>
<comment type="caution">
    <text evidence="4">The sequence shown here is derived from an EMBL/GenBank/DDBJ whole genome shotgun (WGS) entry which is preliminary data.</text>
</comment>
<comment type="subcellular location">
    <subcellularLocation>
        <location evidence="1">Nucleus</location>
    </subcellularLocation>
</comment>
<dbReference type="Proteomes" id="UP001469553">
    <property type="component" value="Unassembled WGS sequence"/>
</dbReference>
<dbReference type="PROSITE" id="PS51031">
    <property type="entry name" value="BESS"/>
    <property type="match status" value="1"/>
</dbReference>
<keyword evidence="1" id="KW-0539">Nucleus</keyword>
<feature type="compositionally biased region" description="Basic and acidic residues" evidence="2">
    <location>
        <begin position="176"/>
        <end position="186"/>
    </location>
</feature>
<feature type="region of interest" description="Disordered" evidence="2">
    <location>
        <begin position="113"/>
        <end position="186"/>
    </location>
</feature>